<comment type="similarity">
    <text evidence="1">In the C-terminal section; belongs to the class-I pyridoxal-phosphate-dependent aminotransferase family.</text>
</comment>
<dbReference type="Pfam" id="PF00155">
    <property type="entry name" value="Aminotran_1_2"/>
    <property type="match status" value="1"/>
</dbReference>
<dbReference type="Gene3D" id="3.90.1150.10">
    <property type="entry name" value="Aspartate Aminotransferase, domain 1"/>
    <property type="match status" value="1"/>
</dbReference>
<keyword evidence="3" id="KW-0805">Transcription regulation</keyword>
<evidence type="ECO:0000256" key="5">
    <source>
        <dbReference type="ARBA" id="ARBA00023163"/>
    </source>
</evidence>
<feature type="domain" description="HTH gntR-type" evidence="6">
    <location>
        <begin position="4"/>
        <end position="72"/>
    </location>
</feature>
<dbReference type="PANTHER" id="PTHR46577:SF2">
    <property type="entry name" value="TRANSCRIPTIONAL REGULATORY PROTEIN"/>
    <property type="match status" value="1"/>
</dbReference>
<dbReference type="CDD" id="cd07377">
    <property type="entry name" value="WHTH_GntR"/>
    <property type="match status" value="1"/>
</dbReference>
<reference evidence="7 8" key="1">
    <citation type="submission" date="2017-08" db="EMBL/GenBank/DDBJ databases">
        <title>Infants hospitalized years apart are colonized by the same room-sourced microbial strains.</title>
        <authorList>
            <person name="Brooks B."/>
            <person name="Olm M.R."/>
            <person name="Firek B.A."/>
            <person name="Baker R."/>
            <person name="Thomas B.C."/>
            <person name="Morowitz M.J."/>
            <person name="Banfield J.F."/>
        </authorList>
    </citation>
    <scope>NUCLEOTIDE SEQUENCE [LARGE SCALE GENOMIC DNA]</scope>
    <source>
        <strain evidence="7">S2_003_000_R2_14</strain>
    </source>
</reference>
<dbReference type="Gene3D" id="3.40.640.10">
    <property type="entry name" value="Type I PLP-dependent aspartate aminotransferase-like (Major domain)"/>
    <property type="match status" value="1"/>
</dbReference>
<dbReference type="InterPro" id="IPR051446">
    <property type="entry name" value="HTH_trans_reg/aminotransferase"/>
</dbReference>
<dbReference type="PROSITE" id="PS50949">
    <property type="entry name" value="HTH_GNTR"/>
    <property type="match status" value="1"/>
</dbReference>
<dbReference type="CDD" id="cd00609">
    <property type="entry name" value="AAT_like"/>
    <property type="match status" value="1"/>
</dbReference>
<dbReference type="Gene3D" id="1.10.10.10">
    <property type="entry name" value="Winged helix-like DNA-binding domain superfamily/Winged helix DNA-binding domain"/>
    <property type="match status" value="1"/>
</dbReference>
<evidence type="ECO:0000256" key="1">
    <source>
        <dbReference type="ARBA" id="ARBA00005384"/>
    </source>
</evidence>
<evidence type="ECO:0000313" key="7">
    <source>
        <dbReference type="EMBL" id="PZR13969.1"/>
    </source>
</evidence>
<name>A0A2W5TEP0_9BACT</name>
<dbReference type="GO" id="GO:0030170">
    <property type="term" value="F:pyridoxal phosphate binding"/>
    <property type="evidence" value="ECO:0007669"/>
    <property type="project" value="InterPro"/>
</dbReference>
<evidence type="ECO:0000313" key="8">
    <source>
        <dbReference type="Proteomes" id="UP000249061"/>
    </source>
</evidence>
<dbReference type="EMBL" id="QFQP01000008">
    <property type="protein sequence ID" value="PZR13969.1"/>
    <property type="molecule type" value="Genomic_DNA"/>
</dbReference>
<dbReference type="SMART" id="SM00345">
    <property type="entry name" value="HTH_GNTR"/>
    <property type="match status" value="1"/>
</dbReference>
<protein>
    <submittedName>
        <fullName evidence="7">GntR family transcriptional regulator</fullName>
    </submittedName>
</protein>
<comment type="caution">
    <text evidence="7">The sequence shown here is derived from an EMBL/GenBank/DDBJ whole genome shotgun (WGS) entry which is preliminary data.</text>
</comment>
<dbReference type="PANTHER" id="PTHR46577">
    <property type="entry name" value="HTH-TYPE TRANSCRIPTIONAL REGULATORY PROTEIN GABR"/>
    <property type="match status" value="1"/>
</dbReference>
<organism evidence="7 8">
    <name type="scientific">Archangium gephyra</name>
    <dbReference type="NCBI Taxonomy" id="48"/>
    <lineage>
        <taxon>Bacteria</taxon>
        <taxon>Pseudomonadati</taxon>
        <taxon>Myxococcota</taxon>
        <taxon>Myxococcia</taxon>
        <taxon>Myxococcales</taxon>
        <taxon>Cystobacterineae</taxon>
        <taxon>Archangiaceae</taxon>
        <taxon>Archangium</taxon>
    </lineage>
</organism>
<dbReference type="InterPro" id="IPR036390">
    <property type="entry name" value="WH_DNA-bd_sf"/>
</dbReference>
<keyword evidence="2" id="KW-0663">Pyridoxal phosphate</keyword>
<dbReference type="SUPFAM" id="SSF46785">
    <property type="entry name" value="Winged helix' DNA-binding domain"/>
    <property type="match status" value="1"/>
</dbReference>
<dbReference type="InterPro" id="IPR015422">
    <property type="entry name" value="PyrdxlP-dep_Trfase_small"/>
</dbReference>
<dbReference type="GO" id="GO:0003700">
    <property type="term" value="F:DNA-binding transcription factor activity"/>
    <property type="evidence" value="ECO:0007669"/>
    <property type="project" value="InterPro"/>
</dbReference>
<dbReference type="SUPFAM" id="SSF53383">
    <property type="entry name" value="PLP-dependent transferases"/>
    <property type="match status" value="1"/>
</dbReference>
<keyword evidence="4" id="KW-0238">DNA-binding</keyword>
<dbReference type="InterPro" id="IPR004839">
    <property type="entry name" value="Aminotransferase_I/II_large"/>
</dbReference>
<proteinExistence type="inferred from homology"/>
<dbReference type="AlphaFoldDB" id="A0A2W5TEP0"/>
<dbReference type="GO" id="GO:0003677">
    <property type="term" value="F:DNA binding"/>
    <property type="evidence" value="ECO:0007669"/>
    <property type="project" value="UniProtKB-KW"/>
</dbReference>
<accession>A0A2W5TEP0</accession>
<evidence type="ECO:0000256" key="2">
    <source>
        <dbReference type="ARBA" id="ARBA00022898"/>
    </source>
</evidence>
<evidence type="ECO:0000256" key="3">
    <source>
        <dbReference type="ARBA" id="ARBA00023015"/>
    </source>
</evidence>
<keyword evidence="5" id="KW-0804">Transcription</keyword>
<dbReference type="InterPro" id="IPR015421">
    <property type="entry name" value="PyrdxlP-dep_Trfase_major"/>
</dbReference>
<dbReference type="Proteomes" id="UP000249061">
    <property type="component" value="Unassembled WGS sequence"/>
</dbReference>
<dbReference type="InterPro" id="IPR015424">
    <property type="entry name" value="PyrdxlP-dep_Trfase"/>
</dbReference>
<evidence type="ECO:0000259" key="6">
    <source>
        <dbReference type="PROSITE" id="PS50949"/>
    </source>
</evidence>
<evidence type="ECO:0000256" key="4">
    <source>
        <dbReference type="ARBA" id="ARBA00023125"/>
    </source>
</evidence>
<sequence length="479" mass="52610">MNSGLLYEQVADDLTRAIRAGTLRGGDRMPSVRGLAKQRHVSVATILQAYVRLENDGLIEVRPRSGHFVRHRSAMPSAEPRMARLNPAPATVSVTPGVRSLMQSMRDPSVVPLGAAQVSPSLLPIRQLNRRLSAIAREVQDAGASYGDPNGLPTLRRQLSKLSVTWGMPIHESEFVVTIGAMEAIHLALRAVARAGDTIAVETPTYFGILQAIELLGMKAVEVPAHVRTGLDLDALEQVLRQGHVRAVLASPNVSNPLGAVMPDEHKERLVKLCARYDAPLIEDDVYGDLAFESRPRPAAHWDREGRVLLIGSVSKTLAPGYRIGWIAPGRYQERIERLKYALTVSTPPLLQMAVAEFLGSGGYERHVRKLRSHLHGQVDRTRQAVIDAFPEGTRISDPAGGFVLWVELPPHVDAYELQAAGLAEKISVAPGPVFSPRERFTNFIRISCGFPWNERTAKAIRTLGRLAHELQRAPRRSA</sequence>
<dbReference type="Pfam" id="PF00392">
    <property type="entry name" value="GntR"/>
    <property type="match status" value="1"/>
</dbReference>
<dbReference type="InterPro" id="IPR036388">
    <property type="entry name" value="WH-like_DNA-bd_sf"/>
</dbReference>
<dbReference type="InterPro" id="IPR000524">
    <property type="entry name" value="Tscrpt_reg_HTH_GntR"/>
</dbReference>
<gene>
    <name evidence="7" type="ORF">DI536_11645</name>
</gene>